<organism evidence="1 2">
    <name type="scientific">Puccinia graminis f. sp. tritici</name>
    <dbReference type="NCBI Taxonomy" id="56615"/>
    <lineage>
        <taxon>Eukaryota</taxon>
        <taxon>Fungi</taxon>
        <taxon>Dikarya</taxon>
        <taxon>Basidiomycota</taxon>
        <taxon>Pucciniomycotina</taxon>
        <taxon>Pucciniomycetes</taxon>
        <taxon>Pucciniales</taxon>
        <taxon>Pucciniaceae</taxon>
        <taxon>Puccinia</taxon>
    </lineage>
</organism>
<dbReference type="AlphaFoldDB" id="A0A5B0PW55"/>
<comment type="caution">
    <text evidence="1">The sequence shown here is derived from an EMBL/GenBank/DDBJ whole genome shotgun (WGS) entry which is preliminary data.</text>
</comment>
<sequence>MIMAPNIHKEKQMIKAEKETIASNLQFLDLCRWFALLDHIGTQLAIRFFPPFAPNYAYVNLHFLLVKRCSAPVLPK</sequence>
<gene>
    <name evidence="1" type="ORF">PGTUg99_014345</name>
</gene>
<dbReference type="Proteomes" id="UP000325313">
    <property type="component" value="Unassembled WGS sequence"/>
</dbReference>
<accession>A0A5B0PW55</accession>
<dbReference type="EMBL" id="VDEP01000312">
    <property type="protein sequence ID" value="KAA1105124.1"/>
    <property type="molecule type" value="Genomic_DNA"/>
</dbReference>
<protein>
    <submittedName>
        <fullName evidence="1">Uncharacterized protein</fullName>
    </submittedName>
</protein>
<evidence type="ECO:0000313" key="1">
    <source>
        <dbReference type="EMBL" id="KAA1105124.1"/>
    </source>
</evidence>
<name>A0A5B0PW55_PUCGR</name>
<reference evidence="1 2" key="1">
    <citation type="submission" date="2019-05" db="EMBL/GenBank/DDBJ databases">
        <title>Emergence of the Ug99 lineage of the wheat stem rust pathogen through somatic hybridization.</title>
        <authorList>
            <person name="Li F."/>
            <person name="Upadhyaya N.M."/>
            <person name="Sperschneider J."/>
            <person name="Matny O."/>
            <person name="Nguyen-Phuc H."/>
            <person name="Mago R."/>
            <person name="Raley C."/>
            <person name="Miller M.E."/>
            <person name="Silverstein K.A.T."/>
            <person name="Henningsen E."/>
            <person name="Hirsch C.D."/>
            <person name="Visser B."/>
            <person name="Pretorius Z.A."/>
            <person name="Steffenson B.J."/>
            <person name="Schwessinger B."/>
            <person name="Dodds P.N."/>
            <person name="Figueroa M."/>
        </authorList>
    </citation>
    <scope>NUCLEOTIDE SEQUENCE [LARGE SCALE GENOMIC DNA]</scope>
    <source>
        <strain evidence="1 2">Ug99</strain>
    </source>
</reference>
<proteinExistence type="predicted"/>
<evidence type="ECO:0000313" key="2">
    <source>
        <dbReference type="Proteomes" id="UP000325313"/>
    </source>
</evidence>